<evidence type="ECO:0000256" key="2">
    <source>
        <dbReference type="SAM" id="Phobius"/>
    </source>
</evidence>
<organism evidence="4 5">
    <name type="scientific">Sinanodonta woodiana</name>
    <name type="common">Chinese pond mussel</name>
    <name type="synonym">Anodonta woodiana</name>
    <dbReference type="NCBI Taxonomy" id="1069815"/>
    <lineage>
        <taxon>Eukaryota</taxon>
        <taxon>Metazoa</taxon>
        <taxon>Spiralia</taxon>
        <taxon>Lophotrochozoa</taxon>
        <taxon>Mollusca</taxon>
        <taxon>Bivalvia</taxon>
        <taxon>Autobranchia</taxon>
        <taxon>Heteroconchia</taxon>
        <taxon>Palaeoheterodonta</taxon>
        <taxon>Unionida</taxon>
        <taxon>Unionoidea</taxon>
        <taxon>Unionidae</taxon>
        <taxon>Unioninae</taxon>
        <taxon>Sinanodonta</taxon>
    </lineage>
</organism>
<comment type="caution">
    <text evidence="4">The sequence shown here is derived from an EMBL/GenBank/DDBJ whole genome shotgun (WGS) entry which is preliminary data.</text>
</comment>
<dbReference type="EMBL" id="JBJQND010000002">
    <property type="protein sequence ID" value="KAL3884607.1"/>
    <property type="molecule type" value="Genomic_DNA"/>
</dbReference>
<feature type="compositionally biased region" description="Low complexity" evidence="1">
    <location>
        <begin position="371"/>
        <end position="405"/>
    </location>
</feature>
<proteinExistence type="predicted"/>
<feature type="compositionally biased region" description="Low complexity" evidence="1">
    <location>
        <begin position="421"/>
        <end position="458"/>
    </location>
</feature>
<keyword evidence="2" id="KW-0812">Transmembrane</keyword>
<dbReference type="Proteomes" id="UP001634394">
    <property type="component" value="Unassembled WGS sequence"/>
</dbReference>
<name>A0ABD3XER3_SINWO</name>
<feature type="compositionally biased region" description="Polar residues" evidence="1">
    <location>
        <begin position="459"/>
        <end position="482"/>
    </location>
</feature>
<dbReference type="Pfam" id="PF21892">
    <property type="entry name" value="TMEM145_N"/>
    <property type="match status" value="1"/>
</dbReference>
<sequence>MVSGLGVHIKIFNFLGWFFTLLLWNVLIAPRSSGEEPCIIKGKVFTHLNWYGFLMQKTFHENLAKIQYQISYPVSECCPSLLIYYDGQIDKLKPEMSCEERRAILPANNNQVIPLSPTNGTVGCKVWTESDEPLYVCIGERTFKSSGPRMWYIVASKCNSSTPLSLNYFFNISGYYGECETDPLANVYVPPLTTKSDSSSQHDTMTYAAIALGIVAGVAIIVAIVFGTLYFLSRKRNSKQKTTGSVTSSQATMTQDIFYVNPSLSDREHSDCQYSRSSSENYYEVIPDRRSYESINTQLALAGHAPRGVNISTVPREHRSRFPSYIFEDYPPPPYQPPHQLHGLTVGCGHHPTLASSNHHMANSVNSGPHQTQSGASGASQAIQALNSSASQHHQQVSSSSHQMQVLNSGHHQSHGSIGRHQSQGSASHHQSQGSASGHQLQATNGSTQTGSQTTPTNSRLQAPSSNGSSLHTANHSSPSTIHDTAYQTTSLAHLQNGGPSQGARPQGNQSVLQLQNGGQTHIAGVRYPLHNTNNAKLLHHAYRIQQFETTA</sequence>
<protein>
    <recommendedName>
        <fullName evidence="3">GPR180-like N-terminal domain-containing protein</fullName>
    </recommendedName>
</protein>
<evidence type="ECO:0000313" key="5">
    <source>
        <dbReference type="Proteomes" id="UP001634394"/>
    </source>
</evidence>
<keyword evidence="5" id="KW-1185">Reference proteome</keyword>
<dbReference type="AlphaFoldDB" id="A0ABD3XER3"/>
<evidence type="ECO:0000259" key="3">
    <source>
        <dbReference type="Pfam" id="PF21892"/>
    </source>
</evidence>
<keyword evidence="2" id="KW-1133">Transmembrane helix</keyword>
<accession>A0ABD3XER3</accession>
<feature type="region of interest" description="Disordered" evidence="1">
    <location>
        <begin position="352"/>
        <end position="482"/>
    </location>
</feature>
<evidence type="ECO:0000256" key="1">
    <source>
        <dbReference type="SAM" id="MobiDB-lite"/>
    </source>
</evidence>
<feature type="transmembrane region" description="Helical" evidence="2">
    <location>
        <begin position="207"/>
        <end position="232"/>
    </location>
</feature>
<feature type="domain" description="GPR180-like N-terminal" evidence="3">
    <location>
        <begin position="40"/>
        <end position="168"/>
    </location>
</feature>
<dbReference type="InterPro" id="IPR053880">
    <property type="entry name" value="GPR180-like_N"/>
</dbReference>
<gene>
    <name evidence="4" type="ORF">ACJMK2_024734</name>
</gene>
<feature type="compositionally biased region" description="Polar residues" evidence="1">
    <location>
        <begin position="354"/>
        <end position="370"/>
    </location>
</feature>
<evidence type="ECO:0000313" key="4">
    <source>
        <dbReference type="EMBL" id="KAL3884607.1"/>
    </source>
</evidence>
<keyword evidence="2" id="KW-0472">Membrane</keyword>
<feature type="transmembrane region" description="Helical" evidence="2">
    <location>
        <begin position="12"/>
        <end position="30"/>
    </location>
</feature>
<reference evidence="4 5" key="1">
    <citation type="submission" date="2024-11" db="EMBL/GenBank/DDBJ databases">
        <title>Chromosome-level genome assembly of the freshwater bivalve Anodonta woodiana.</title>
        <authorList>
            <person name="Chen X."/>
        </authorList>
    </citation>
    <scope>NUCLEOTIDE SEQUENCE [LARGE SCALE GENOMIC DNA]</scope>
    <source>
        <strain evidence="4">MN2024</strain>
        <tissue evidence="4">Gills</tissue>
    </source>
</reference>